<evidence type="ECO:0000313" key="3">
    <source>
        <dbReference type="Proteomes" id="UP001652625"/>
    </source>
</evidence>
<name>A0ABM4C514_HYDVU</name>
<reference evidence="4" key="1">
    <citation type="submission" date="2025-08" db="UniProtKB">
        <authorList>
            <consortium name="RefSeq"/>
        </authorList>
    </citation>
    <scope>IDENTIFICATION</scope>
</reference>
<sequence length="428" mass="49914">MKIVSVFPNDYKEGFINSNSKITNLLSIETTRLGMFRLLAVLLSMSNSITFIILLNFTHQIHIMAKMLDEEEISTPNYFKNFPMEKVAIPFQESISPSSSYKMREIDRQLKKFKNDAILCQAFTDDGLACTSTCDDSFERVYKNPITVNCSSEIQDCKKTIEELLRINNRLNLETAFLKNENSIRNDQLKQQQATIISLQSEIGRLTENRHNNSSTDMQVLKEQLNVYHEDFNAEKRERLKLKERNIFLQTQLEEAKNILESQHKKLLLYSEIFPDSVNQKINPTVFTVPKYKVKSTPTSPNLKESRHFTTNVNTRLQENLSLLHKPIPLKTPLRKSNSSHIETFRFKENELNFSPYLCKSKEERNFSSNKNLDLLSPSHSCIANSDKTTTLYSDSDRRFNEHFFEFDEHSNRYKDLDSFSDIICKKH</sequence>
<protein>
    <submittedName>
        <fullName evidence="4">Uncharacterized protein LOC101240241 isoform X4</fullName>
    </submittedName>
</protein>
<keyword evidence="3" id="KW-1185">Reference proteome</keyword>
<evidence type="ECO:0000256" key="2">
    <source>
        <dbReference type="SAM" id="Phobius"/>
    </source>
</evidence>
<keyword evidence="1" id="KW-0175">Coiled coil</keyword>
<keyword evidence="2" id="KW-0812">Transmembrane</keyword>
<keyword evidence="2" id="KW-1133">Transmembrane helix</keyword>
<dbReference type="Gene3D" id="1.20.5.990">
    <property type="entry name" value="Nemo cc2-lz domain - 1d5 darpin complex"/>
    <property type="match status" value="1"/>
</dbReference>
<dbReference type="RefSeq" id="XP_065656648.1">
    <property type="nucleotide sequence ID" value="XM_065800576.1"/>
</dbReference>
<evidence type="ECO:0000256" key="1">
    <source>
        <dbReference type="SAM" id="Coils"/>
    </source>
</evidence>
<dbReference type="Proteomes" id="UP001652625">
    <property type="component" value="Chromosome 06"/>
</dbReference>
<gene>
    <name evidence="4" type="primary">LOC101240241</name>
</gene>
<organism evidence="3 4">
    <name type="scientific">Hydra vulgaris</name>
    <name type="common">Hydra</name>
    <name type="synonym">Hydra attenuata</name>
    <dbReference type="NCBI Taxonomy" id="6087"/>
    <lineage>
        <taxon>Eukaryota</taxon>
        <taxon>Metazoa</taxon>
        <taxon>Cnidaria</taxon>
        <taxon>Hydrozoa</taxon>
        <taxon>Hydroidolina</taxon>
        <taxon>Anthoathecata</taxon>
        <taxon>Aplanulata</taxon>
        <taxon>Hydridae</taxon>
        <taxon>Hydra</taxon>
    </lineage>
</organism>
<accession>A0ABM4C514</accession>
<feature type="transmembrane region" description="Helical" evidence="2">
    <location>
        <begin position="35"/>
        <end position="57"/>
    </location>
</feature>
<proteinExistence type="predicted"/>
<keyword evidence="2" id="KW-0472">Membrane</keyword>
<dbReference type="GeneID" id="101240241"/>
<evidence type="ECO:0000313" key="4">
    <source>
        <dbReference type="RefSeq" id="XP_065656648.1"/>
    </source>
</evidence>
<feature type="coiled-coil region" evidence="1">
    <location>
        <begin position="154"/>
        <end position="259"/>
    </location>
</feature>